<reference evidence="1" key="1">
    <citation type="submission" date="2018-05" db="EMBL/GenBank/DDBJ databases">
        <authorList>
            <person name="Lanie J.A."/>
            <person name="Ng W.-L."/>
            <person name="Kazmierczak K.M."/>
            <person name="Andrzejewski T.M."/>
            <person name="Davidsen T.M."/>
            <person name="Wayne K.J."/>
            <person name="Tettelin H."/>
            <person name="Glass J.I."/>
            <person name="Rusch D."/>
            <person name="Podicherti R."/>
            <person name="Tsui H.-C.T."/>
            <person name="Winkler M.E."/>
        </authorList>
    </citation>
    <scope>NUCLEOTIDE SEQUENCE</scope>
</reference>
<organism evidence="1">
    <name type="scientific">marine metagenome</name>
    <dbReference type="NCBI Taxonomy" id="408172"/>
    <lineage>
        <taxon>unclassified sequences</taxon>
        <taxon>metagenomes</taxon>
        <taxon>ecological metagenomes</taxon>
    </lineage>
</organism>
<protein>
    <submittedName>
        <fullName evidence="1">Uncharacterized protein</fullName>
    </submittedName>
</protein>
<evidence type="ECO:0000313" key="1">
    <source>
        <dbReference type="EMBL" id="SVB80534.1"/>
    </source>
</evidence>
<accession>A0A382H008</accession>
<gene>
    <name evidence="1" type="ORF">METZ01_LOCUS233388</name>
</gene>
<name>A0A382H008_9ZZZZ</name>
<sequence length="26" mass="3135">MISHLEIYLIMKISHMTLEENKCNEN</sequence>
<dbReference type="AlphaFoldDB" id="A0A382H008"/>
<dbReference type="EMBL" id="UINC01058363">
    <property type="protein sequence ID" value="SVB80534.1"/>
    <property type="molecule type" value="Genomic_DNA"/>
</dbReference>
<proteinExistence type="predicted"/>